<dbReference type="InterPro" id="IPR013519">
    <property type="entry name" value="Int_alpha_beta-p"/>
</dbReference>
<dbReference type="Proteomes" id="UP000011529">
    <property type="component" value="Unassembled WGS sequence"/>
</dbReference>
<feature type="domain" description="MBG" evidence="2">
    <location>
        <begin position="1954"/>
        <end position="2031"/>
    </location>
</feature>
<comment type="caution">
    <text evidence="3">The sequence shown here is derived from an EMBL/GenBank/DDBJ whole genome shotgun (WGS) entry which is preliminary data.</text>
</comment>
<dbReference type="InterPro" id="IPR036322">
    <property type="entry name" value="WD40_repeat_dom_sf"/>
</dbReference>
<dbReference type="Pfam" id="PF18676">
    <property type="entry name" value="MBG_2"/>
    <property type="match status" value="2"/>
</dbReference>
<dbReference type="EMBL" id="ANMO01000020">
    <property type="protein sequence ID" value="EMB18935.1"/>
    <property type="molecule type" value="Genomic_DNA"/>
</dbReference>
<dbReference type="SUPFAM" id="SSF82171">
    <property type="entry name" value="DPP6 N-terminal domain-like"/>
    <property type="match status" value="1"/>
</dbReference>
<keyword evidence="3" id="KW-0401">Integrin</keyword>
<proteinExistence type="predicted"/>
<name>M2APC4_9BACT</name>
<dbReference type="PATRIC" id="fig|1263867.3.peg.362"/>
<dbReference type="SUPFAM" id="SSF101898">
    <property type="entry name" value="NHL repeat"/>
    <property type="match status" value="1"/>
</dbReference>
<feature type="compositionally biased region" description="Acidic residues" evidence="1">
    <location>
        <begin position="2083"/>
        <end position="2095"/>
    </location>
</feature>
<evidence type="ECO:0000259" key="2">
    <source>
        <dbReference type="Pfam" id="PF18676"/>
    </source>
</evidence>
<dbReference type="SUPFAM" id="SSF50978">
    <property type="entry name" value="WD40 repeat-like"/>
    <property type="match status" value="2"/>
</dbReference>
<dbReference type="InterPro" id="IPR041286">
    <property type="entry name" value="MBG_2"/>
</dbReference>
<feature type="domain" description="MBG" evidence="2">
    <location>
        <begin position="1778"/>
        <end position="1859"/>
    </location>
</feature>
<reference evidence="3" key="2">
    <citation type="journal article" date="2013" name="Mar. Genomics">
        <title>Expression of sulfatases in Rhodopirellula baltica and the diversity of sulfatases in the genus Rhodopirellula.</title>
        <authorList>
            <person name="Wegner C.E."/>
            <person name="Richter-Heitmann T."/>
            <person name="Klindworth A."/>
            <person name="Klockow C."/>
            <person name="Richter M."/>
            <person name="Achstetter T."/>
            <person name="Glockner F.O."/>
            <person name="Harder J."/>
        </authorList>
    </citation>
    <scope>NUCLEOTIDE SEQUENCE [LARGE SCALE GENOMIC DNA]</scope>
    <source>
        <strain evidence="3">6C</strain>
    </source>
</reference>
<keyword evidence="4" id="KW-1185">Reference proteome</keyword>
<protein>
    <submittedName>
        <fullName evidence="3">Alpha beta-propellor repeat-containing integrin</fullName>
    </submittedName>
</protein>
<evidence type="ECO:0000256" key="1">
    <source>
        <dbReference type="SAM" id="MobiDB-lite"/>
    </source>
</evidence>
<evidence type="ECO:0000313" key="4">
    <source>
        <dbReference type="Proteomes" id="UP000011529"/>
    </source>
</evidence>
<sequence length="2111" mass="216861">MLNYQTTDSVLTGGGTVLLDPKNGVIVDSTPSGLSLIEFSLAGSDLVDAFDQLGSSVDFNNSGSLLAVGATGDAGSNTVKELAGAVYLFELDTDALSVPPTLQQVIRDGANVGGGNVLSLDERDVFGGGVALDGDGAVLAVGAPLKDAVGADPSTLTENSGAVFLFELDANDPSAPATLAQVLQDDSLLAGGGILDLVETDNPNMPNEILFDDPDDIRRLGGDSFGASIDLNDAGDRLVVGAPSFREPLVYLFEITPSDLSQPANLAQIVSDPDPIGIFESSSGFGSGVSFNGIGNRLAVGASGAGDAEFDGVVYLFDLSSNSLVSPAMLAQTIQHGTVLADGSTLEVPGDFGNRFGTGVDFDQSGSMLAIGDSTTFSPTVYLLELDGSDLASAPSLMQVLEDGTVLADGNTLQFSTNAFGTDVALSGNGAWLAVGAPQYDGPQGDRDSSGGVFLFDLVEDSNAPTLANLISVDGSQKTLGFMEAFGFSIATNSEGSRLAVGNVGDFSQEVYLFEVGDVGAAPMLSQVIEDGVVIATPVRDETIAFDDEDSFGSSLAFNDAGNLLAVGASGDDGSFNADNNSGAIYLFELDSTDLSEKPNLPLVLRNQTSLTGGVQLMLGGDSGFGDSVALTGDGMRLAAGAGLVEKVFLFEFGVADFAGVPTLANTIQQGSPLAEGGTLNLGSSVFRLGNSIAVNSTGDRLAVGEVNGDGGAVRLFELNPNDWSQAPGQSQQLRDGSALAGGGTLMLDDFTRFGAAIALDDSGNRLAIGQTDFSIPNKVFLFELDSADLSSPADLRQTIENGTTLASGVSLEVDTETFGSSLALTGPGDHLYVGDSEKRRFNVFSFSEGFGGPIELTQTIGTDSPLSNEDFAFGAGDGFGQAIALSGDGSRIAVGAKQRVHLFDVAPNLNAAPVLTNVLGSGSALGNGELLDLPLSSFGDSVSWNSAGDLLAVGDPELEFGDGGVFLFGIDPNETSEIPTLENLLTRPTFGLGDFVGIEGLDFEPQDLFGQSVALNGTGNVLVVGAEEKVHLISLDLGNLNANPVLIQTIGEGTTLSGGGTLALERVDPGNFFDDPVSAFGSAVAISRDSTRLAVGDSTVGEFGTRQGTVFVFGLNTSDLSAAPNLAHTLNDGATLAGAESLSLFDSDRFGKSVAFNADGSQLAVGAPSLVGNFDVVSTGGRVFLFDLDPANINASLTINSIIEDGTAISGGSIGMQPDDAFGSSVSFADNGNLLAIGSPGASFGADAKPGVGKVSLIGFGGSSNSGLTGDLLFGDDPSETSFIDPDDIAAILNAGNDLTLQFSNDLTVKSSLIASGDDVGDLNLTTGRSVLIEPGVTIDTSGGGLNIFYNDDSAIPSQRDPGPAFFLVDGATIDTGSGTFFQIRGFFNEPNSGGRDQPVETIITNGSRIIADAVFLGGVGDGTGVIIDKGSRIESNTTISLSGFGGDRSGGNSIGVLIEGQGTEVIAGDRISVFAVGGANGSGNHGLVVRGGARVEGAFVDTFVTAGDGASTAVIVDEAIIQATSRMQLIGLEGRNSTGNGIDVVNGSTISVLGDGTVFLLGSGGGGDAIRISDSTVSGFNTNLVASANFFNATQTDQTLRLEGDTTITSDPAGKLQVFLPRQENLVLSGSPTINGVAGSDLFDQSGVQKNSLGIGDKVLPDFASGFPNPPYLGTPEANFSFYFSQTDLTPGLFFEALSGSSTYGEVPVDPGIGLVSGQLEDGDTLGSIGLTTNFNLTQFSDAGDYTLSIDATNLDDKYRFVGATDGTFTILPADLVVTGGTYTKTYGDTFVFPDNDFTVEGLVNGESIGPVEWLSLGTRPTADVMDEPYAVGLNVSGQGSFSPLNYNISFTNGGLTVLPADLVVNPLSQEKIYGDSMLDRTRFEAIGLKNGETIQQVSFISPGIVPTANVGSYVLAASAVEAGASGFDVNNYNIEFGLLPGGLMVTPAPLLISTDDQLKLIGTEFVFNGTEFTVTGLKNSDTVSQVELASGGVTEDAELGQYVITATNPSGNLDLGNYKLTINNGVLTVRDEIPLPEVVIQTDNLVYDQFGRYIDFANTVNVLTPTNVGTINVRPTSTSESEEEPSGDEVREEDGIVYLPEMRFSSRD</sequence>
<accession>M2APC4</accession>
<gene>
    <name evidence="3" type="ORF">RE6C_00334</name>
</gene>
<organism evidence="3 4">
    <name type="scientific">Rhodopirellula europaea 6C</name>
    <dbReference type="NCBI Taxonomy" id="1263867"/>
    <lineage>
        <taxon>Bacteria</taxon>
        <taxon>Pseudomonadati</taxon>
        <taxon>Planctomycetota</taxon>
        <taxon>Planctomycetia</taxon>
        <taxon>Pirellulales</taxon>
        <taxon>Pirellulaceae</taxon>
        <taxon>Rhodopirellula</taxon>
    </lineage>
</organism>
<dbReference type="Gene3D" id="2.130.10.10">
    <property type="entry name" value="YVTN repeat-like/Quinoprotein amine dehydrogenase"/>
    <property type="match status" value="1"/>
</dbReference>
<dbReference type="SMART" id="SM00191">
    <property type="entry name" value="Int_alpha"/>
    <property type="match status" value="10"/>
</dbReference>
<evidence type="ECO:0000313" key="3">
    <source>
        <dbReference type="EMBL" id="EMB18935.1"/>
    </source>
</evidence>
<dbReference type="InterPro" id="IPR015943">
    <property type="entry name" value="WD40/YVTN_repeat-like_dom_sf"/>
</dbReference>
<dbReference type="GO" id="GO:0007229">
    <property type="term" value="P:integrin-mediated signaling pathway"/>
    <property type="evidence" value="ECO:0007669"/>
    <property type="project" value="UniProtKB-KW"/>
</dbReference>
<reference evidence="3" key="1">
    <citation type="submission" date="2012-11" db="EMBL/GenBank/DDBJ databases">
        <title>Permanent draft genomes of Rhodopirellula europaea strain SH398 and 6C.</title>
        <authorList>
            <person name="Richter M."/>
            <person name="Richter-Heitmann T."/>
            <person name="Frank C."/>
            <person name="Harder J."/>
            <person name="Glockner F.O."/>
        </authorList>
    </citation>
    <scope>NUCLEOTIDE SEQUENCE</scope>
    <source>
        <strain evidence="3">6C</strain>
    </source>
</reference>
<feature type="region of interest" description="Disordered" evidence="1">
    <location>
        <begin position="2074"/>
        <end position="2111"/>
    </location>
</feature>